<dbReference type="AlphaFoldDB" id="A0A3N4I0U4"/>
<dbReference type="EMBL" id="ML119695">
    <property type="protein sequence ID" value="RPA79725.1"/>
    <property type="molecule type" value="Genomic_DNA"/>
</dbReference>
<dbReference type="PANTHER" id="PTHR31360">
    <property type="match status" value="1"/>
</dbReference>
<dbReference type="PANTHER" id="PTHR31360:SF0">
    <property type="entry name" value="OIL BODY-ASSOCIATED PROTEIN 1B"/>
    <property type="match status" value="1"/>
</dbReference>
<comment type="similarity">
    <text evidence="1">Belongs to the OBAP family.</text>
</comment>
<evidence type="ECO:0000313" key="3">
    <source>
        <dbReference type="Proteomes" id="UP000275078"/>
    </source>
</evidence>
<proteinExistence type="inferred from homology"/>
<name>A0A3N4I0U4_ASCIM</name>
<dbReference type="InterPro" id="IPR010686">
    <property type="entry name" value="OBAP-like"/>
</dbReference>
<organism evidence="2 3">
    <name type="scientific">Ascobolus immersus RN42</name>
    <dbReference type="NCBI Taxonomy" id="1160509"/>
    <lineage>
        <taxon>Eukaryota</taxon>
        <taxon>Fungi</taxon>
        <taxon>Dikarya</taxon>
        <taxon>Ascomycota</taxon>
        <taxon>Pezizomycotina</taxon>
        <taxon>Pezizomycetes</taxon>
        <taxon>Pezizales</taxon>
        <taxon>Ascobolaceae</taxon>
        <taxon>Ascobolus</taxon>
    </lineage>
</organism>
<evidence type="ECO:0000313" key="2">
    <source>
        <dbReference type="EMBL" id="RPA79725.1"/>
    </source>
</evidence>
<gene>
    <name evidence="2" type="ORF">BJ508DRAFT_415729</name>
</gene>
<dbReference type="Proteomes" id="UP000275078">
    <property type="component" value="Unassembled WGS sequence"/>
</dbReference>
<dbReference type="STRING" id="1160509.A0A3N4I0U4"/>
<sequence>MSCHHDTNTTNKAVGNPLSAKSHILDNGAAATQDFGPVNNICAHLNAFHCYADERDRYVEATHFCAHLNEDVRQCLIYDSPEPNARLIGVEYMITPALFETLDTEERKLWHTHVFEVKSGQLIMPKPALIPTSAWEIAENKEMEEVITLYGKTFHFWQVDRGDKLPLGMPKLMGSYTEKESFPEFDKVMKDRDSRYGVDHKEKAKVREYIKVPDLHPGEYLPMLLGRGEVC</sequence>
<accession>A0A3N4I0U4</accession>
<evidence type="ECO:0000256" key="1">
    <source>
        <dbReference type="ARBA" id="ARBA00009740"/>
    </source>
</evidence>
<dbReference type="OrthoDB" id="1901244at2759"/>
<reference evidence="2 3" key="1">
    <citation type="journal article" date="2018" name="Nat. Ecol. Evol.">
        <title>Pezizomycetes genomes reveal the molecular basis of ectomycorrhizal truffle lifestyle.</title>
        <authorList>
            <person name="Murat C."/>
            <person name="Payen T."/>
            <person name="Noel B."/>
            <person name="Kuo A."/>
            <person name="Morin E."/>
            <person name="Chen J."/>
            <person name="Kohler A."/>
            <person name="Krizsan K."/>
            <person name="Balestrini R."/>
            <person name="Da Silva C."/>
            <person name="Montanini B."/>
            <person name="Hainaut M."/>
            <person name="Levati E."/>
            <person name="Barry K.W."/>
            <person name="Belfiori B."/>
            <person name="Cichocki N."/>
            <person name="Clum A."/>
            <person name="Dockter R.B."/>
            <person name="Fauchery L."/>
            <person name="Guy J."/>
            <person name="Iotti M."/>
            <person name="Le Tacon F."/>
            <person name="Lindquist E.A."/>
            <person name="Lipzen A."/>
            <person name="Malagnac F."/>
            <person name="Mello A."/>
            <person name="Molinier V."/>
            <person name="Miyauchi S."/>
            <person name="Poulain J."/>
            <person name="Riccioni C."/>
            <person name="Rubini A."/>
            <person name="Sitrit Y."/>
            <person name="Splivallo R."/>
            <person name="Traeger S."/>
            <person name="Wang M."/>
            <person name="Zifcakova L."/>
            <person name="Wipf D."/>
            <person name="Zambonelli A."/>
            <person name="Paolocci F."/>
            <person name="Nowrousian M."/>
            <person name="Ottonello S."/>
            <person name="Baldrian P."/>
            <person name="Spatafora J.W."/>
            <person name="Henrissat B."/>
            <person name="Nagy L.G."/>
            <person name="Aury J.M."/>
            <person name="Wincker P."/>
            <person name="Grigoriev I.V."/>
            <person name="Bonfante P."/>
            <person name="Martin F.M."/>
        </authorList>
    </citation>
    <scope>NUCLEOTIDE SEQUENCE [LARGE SCALE GENOMIC DNA]</scope>
    <source>
        <strain evidence="2 3">RN42</strain>
    </source>
</reference>
<dbReference type="Pfam" id="PF06884">
    <property type="entry name" value="DUF1264"/>
    <property type="match status" value="1"/>
</dbReference>
<keyword evidence="3" id="KW-1185">Reference proteome</keyword>
<protein>
    <submittedName>
        <fullName evidence="2">DUF1264-domain-containing protein</fullName>
    </submittedName>
</protein>